<dbReference type="RefSeq" id="WP_213237488.1">
    <property type="nucleotide sequence ID" value="NZ_JAHBCL010000023.1"/>
</dbReference>
<proteinExistence type="predicted"/>
<dbReference type="Proteomes" id="UP000746471">
    <property type="component" value="Unassembled WGS sequence"/>
</dbReference>
<organism evidence="1 2">
    <name type="scientific">Fusibacter paucivorans</name>
    <dbReference type="NCBI Taxonomy" id="76009"/>
    <lineage>
        <taxon>Bacteria</taxon>
        <taxon>Bacillati</taxon>
        <taxon>Bacillota</taxon>
        <taxon>Clostridia</taxon>
        <taxon>Eubacteriales</taxon>
        <taxon>Eubacteriales Family XII. Incertae Sedis</taxon>
        <taxon>Fusibacter</taxon>
    </lineage>
</organism>
<protein>
    <submittedName>
        <fullName evidence="1">Uncharacterized protein</fullName>
    </submittedName>
</protein>
<comment type="caution">
    <text evidence="1">The sequence shown here is derived from an EMBL/GenBank/DDBJ whole genome shotgun (WGS) entry which is preliminary data.</text>
</comment>
<reference evidence="1 2" key="1">
    <citation type="submission" date="2021-05" db="EMBL/GenBank/DDBJ databases">
        <title>Fusibacter ferrireducens sp. nov., an anaerobic, sulfur- and Fe-reducing bacterium isolated from the mangrove sediment.</title>
        <authorList>
            <person name="Qiu D."/>
        </authorList>
    </citation>
    <scope>NUCLEOTIDE SEQUENCE [LARGE SCALE GENOMIC DNA]</scope>
    <source>
        <strain evidence="1 2">DSM 12116</strain>
    </source>
</reference>
<dbReference type="EMBL" id="JAHBCL010000023">
    <property type="protein sequence ID" value="MBS7527626.1"/>
    <property type="molecule type" value="Genomic_DNA"/>
</dbReference>
<gene>
    <name evidence="1" type="ORF">KHM83_13150</name>
</gene>
<accession>A0ABS5PSU5</accession>
<keyword evidence="2" id="KW-1185">Reference proteome</keyword>
<sequence>MYENFINKMTKEHIDYITSIGIGIKEIFEISKIYSNILIKSKLVNVDGDVKGWFVFGNNKIHEMAIKNTIAR</sequence>
<evidence type="ECO:0000313" key="1">
    <source>
        <dbReference type="EMBL" id="MBS7527626.1"/>
    </source>
</evidence>
<name>A0ABS5PSU5_9FIRM</name>
<evidence type="ECO:0000313" key="2">
    <source>
        <dbReference type="Proteomes" id="UP000746471"/>
    </source>
</evidence>